<dbReference type="InterPro" id="IPR058594">
    <property type="entry name" value="PB1-like_dom_pln"/>
</dbReference>
<name>A0A2G9HSH1_9LAMI</name>
<keyword evidence="3" id="KW-1185">Reference proteome</keyword>
<comment type="caution">
    <text evidence="2">The sequence shown here is derived from an EMBL/GenBank/DDBJ whole genome shotgun (WGS) entry which is preliminary data.</text>
</comment>
<accession>A0A2G9HSH1</accession>
<organism evidence="2 3">
    <name type="scientific">Handroanthus impetiginosus</name>
    <dbReference type="NCBI Taxonomy" id="429701"/>
    <lineage>
        <taxon>Eukaryota</taxon>
        <taxon>Viridiplantae</taxon>
        <taxon>Streptophyta</taxon>
        <taxon>Embryophyta</taxon>
        <taxon>Tracheophyta</taxon>
        <taxon>Spermatophyta</taxon>
        <taxon>Magnoliopsida</taxon>
        <taxon>eudicotyledons</taxon>
        <taxon>Gunneridae</taxon>
        <taxon>Pentapetalae</taxon>
        <taxon>asterids</taxon>
        <taxon>lamiids</taxon>
        <taxon>Lamiales</taxon>
        <taxon>Bignoniaceae</taxon>
        <taxon>Crescentiina</taxon>
        <taxon>Tabebuia alliance</taxon>
        <taxon>Handroanthus</taxon>
    </lineage>
</organism>
<dbReference type="Proteomes" id="UP000231279">
    <property type="component" value="Unassembled WGS sequence"/>
</dbReference>
<evidence type="ECO:0000313" key="2">
    <source>
        <dbReference type="EMBL" id="PIN20461.1"/>
    </source>
</evidence>
<protein>
    <recommendedName>
        <fullName evidence="1">PB1-like domain-containing protein</fullName>
    </recommendedName>
</protein>
<dbReference type="AlphaFoldDB" id="A0A2G9HSH1"/>
<evidence type="ECO:0000259" key="1">
    <source>
        <dbReference type="Pfam" id="PF26130"/>
    </source>
</evidence>
<feature type="domain" description="PB1-like" evidence="1">
    <location>
        <begin position="10"/>
        <end position="97"/>
    </location>
</feature>
<sequence>MKAWIIHRVDDKVDFVLWIGGKFVGPPNLRYEGGSKHEYPKYDVDYLNEDALWEMYKEVGGMGTTVNFYFVVSSLSMEFDLRRIQGDIGITDVIHYFSGLDECTIYAEDVDCSPLQAIDIEGNIIFTKNSSEVIATQATEEEI</sequence>
<evidence type="ECO:0000313" key="3">
    <source>
        <dbReference type="Proteomes" id="UP000231279"/>
    </source>
</evidence>
<dbReference type="EMBL" id="NKXS01001127">
    <property type="protein sequence ID" value="PIN20461.1"/>
    <property type="molecule type" value="Genomic_DNA"/>
</dbReference>
<gene>
    <name evidence="2" type="ORF">CDL12_06842</name>
</gene>
<dbReference type="Pfam" id="PF26130">
    <property type="entry name" value="PB1-like"/>
    <property type="match status" value="1"/>
</dbReference>
<proteinExistence type="predicted"/>
<reference evidence="3" key="1">
    <citation type="journal article" date="2018" name="Gigascience">
        <title>Genome assembly of the Pink Ipe (Handroanthus impetiginosus, Bignoniaceae), a highly valued, ecologically keystone Neotropical timber forest tree.</title>
        <authorList>
            <person name="Silva-Junior O.B."/>
            <person name="Grattapaglia D."/>
            <person name="Novaes E."/>
            <person name="Collevatti R.G."/>
        </authorList>
    </citation>
    <scope>NUCLEOTIDE SEQUENCE [LARGE SCALE GENOMIC DNA]</scope>
    <source>
        <strain evidence="3">cv. UFG-1</strain>
    </source>
</reference>